<evidence type="ECO:0000313" key="7">
    <source>
        <dbReference type="Proteomes" id="UP000282582"/>
    </source>
</evidence>
<evidence type="ECO:0000256" key="1">
    <source>
        <dbReference type="ARBA" id="ARBA00007785"/>
    </source>
</evidence>
<dbReference type="Proteomes" id="UP000271337">
    <property type="component" value="Unassembled WGS sequence"/>
</dbReference>
<evidence type="ECO:0000256" key="3">
    <source>
        <dbReference type="SAM" id="MobiDB-lite"/>
    </source>
</evidence>
<dbReference type="PANTHER" id="PTHR28627">
    <property type="entry name" value="CYTOCHROME C OXIDASE ASSEMBLY FACTOR 5"/>
    <property type="match status" value="1"/>
</dbReference>
<evidence type="ECO:0000313" key="5">
    <source>
        <dbReference type="EMBL" id="RMY19476.1"/>
    </source>
</evidence>
<organism evidence="4 7">
    <name type="scientific">Hortaea werneckii</name>
    <name type="common">Black yeast</name>
    <name type="synonym">Cladosporium werneckii</name>
    <dbReference type="NCBI Taxonomy" id="91943"/>
    <lineage>
        <taxon>Eukaryota</taxon>
        <taxon>Fungi</taxon>
        <taxon>Dikarya</taxon>
        <taxon>Ascomycota</taxon>
        <taxon>Pezizomycotina</taxon>
        <taxon>Dothideomycetes</taxon>
        <taxon>Dothideomycetidae</taxon>
        <taxon>Mycosphaerellales</taxon>
        <taxon>Teratosphaeriaceae</taxon>
        <taxon>Hortaea</taxon>
    </lineage>
</organism>
<evidence type="ECO:0000313" key="4">
    <source>
        <dbReference type="EMBL" id="RMX98360.1"/>
    </source>
</evidence>
<dbReference type="InterPro" id="IPR018793">
    <property type="entry name" value="Cyt_c_oxidase_assmbl_Pet191"/>
</dbReference>
<keyword evidence="2" id="KW-1015">Disulfide bond</keyword>
<dbReference type="GO" id="GO:0005739">
    <property type="term" value="C:mitochondrion"/>
    <property type="evidence" value="ECO:0007669"/>
    <property type="project" value="TreeGrafter"/>
</dbReference>
<dbReference type="EMBL" id="QWIK01001017">
    <property type="protein sequence ID" value="RMX98360.1"/>
    <property type="molecule type" value="Genomic_DNA"/>
</dbReference>
<evidence type="ECO:0008006" key="8">
    <source>
        <dbReference type="Google" id="ProtNLM"/>
    </source>
</evidence>
<name>A0A3M6Y6H6_HORWE</name>
<dbReference type="OrthoDB" id="282149at2759"/>
<sequence>MCSTPAQPCPPPVKTSVRLPPHILNIPTTANEEEISGAALALCLQNSDCVLIHRNTPAECLRPPLADTLPTQCQQLKKGYGECKRGLIDMRKRFRGNKPIATSTELEAGGEKPQGMLYAGKGSYEGVGPKGTNGRDDPDGEYEVFVRNDGIEDIRKK</sequence>
<comment type="caution">
    <text evidence="4">The sequence shown here is derived from an EMBL/GenBank/DDBJ whole genome shotgun (WGS) entry which is preliminary data.</text>
</comment>
<evidence type="ECO:0000313" key="6">
    <source>
        <dbReference type="Proteomes" id="UP000271337"/>
    </source>
</evidence>
<dbReference type="PANTHER" id="PTHR28627:SF1">
    <property type="entry name" value="CYTOCHROME C OXIDASE ASSEMBLY FACTOR 5"/>
    <property type="match status" value="1"/>
</dbReference>
<accession>A0A3M6Y6H6</accession>
<feature type="region of interest" description="Disordered" evidence="3">
    <location>
        <begin position="108"/>
        <end position="157"/>
    </location>
</feature>
<evidence type="ECO:0000256" key="2">
    <source>
        <dbReference type="ARBA" id="ARBA00023157"/>
    </source>
</evidence>
<reference evidence="6 7" key="1">
    <citation type="journal article" date="2018" name="BMC Genomics">
        <title>Genomic evidence for intraspecific hybridization in a clonal and extremely halotolerant yeast.</title>
        <authorList>
            <person name="Gostincar C."/>
            <person name="Stajich J.E."/>
            <person name="Zupancic J."/>
            <person name="Zalar P."/>
            <person name="Gunde-Cimerman N."/>
        </authorList>
    </citation>
    <scope>NUCLEOTIDE SEQUENCE [LARGE SCALE GENOMIC DNA]</scope>
    <source>
        <strain evidence="4 7">EXF-6654</strain>
        <strain evidence="5 6">EXF-6669</strain>
    </source>
</reference>
<dbReference type="VEuPathDB" id="FungiDB:BTJ68_14888"/>
<feature type="compositionally biased region" description="Basic and acidic residues" evidence="3">
    <location>
        <begin position="144"/>
        <end position="157"/>
    </location>
</feature>
<dbReference type="EMBL" id="QWIL01000390">
    <property type="protein sequence ID" value="RMY19476.1"/>
    <property type="molecule type" value="Genomic_DNA"/>
</dbReference>
<dbReference type="AlphaFoldDB" id="A0A3M6Y6H6"/>
<comment type="similarity">
    <text evidence="1">Belongs to the PET191 family.</text>
</comment>
<gene>
    <name evidence="5" type="ORF">D0867_04658</name>
    <name evidence="4" type="ORF">D0868_10131</name>
</gene>
<dbReference type="Proteomes" id="UP000282582">
    <property type="component" value="Unassembled WGS sequence"/>
</dbReference>
<dbReference type="GO" id="GO:0033617">
    <property type="term" value="P:mitochondrial respiratory chain complex IV assembly"/>
    <property type="evidence" value="ECO:0007669"/>
    <property type="project" value="TreeGrafter"/>
</dbReference>
<proteinExistence type="inferred from homology"/>
<dbReference type="Pfam" id="PF10203">
    <property type="entry name" value="Pet191_N"/>
    <property type="match status" value="1"/>
</dbReference>
<protein>
    <recommendedName>
        <fullName evidence="8">Cytochrome c oxidase assembly protein</fullName>
    </recommendedName>
</protein>